<gene>
    <name evidence="1" type="ORF">PSYMO_37711</name>
</gene>
<evidence type="ECO:0000313" key="1">
    <source>
        <dbReference type="EMBL" id="EGH26912.1"/>
    </source>
</evidence>
<reference evidence="1 2" key="1">
    <citation type="journal article" date="2011" name="PLoS Pathog.">
        <title>Dynamic evolution of pathogenicity revealed by sequencing and comparative genomics of 19 Pseudomonas syringae isolates.</title>
        <authorList>
            <person name="Baltrus D.A."/>
            <person name="Nishimura M.T."/>
            <person name="Romanchuk A."/>
            <person name="Chang J.H."/>
            <person name="Mukhtar M.S."/>
            <person name="Cherkis K."/>
            <person name="Roach J."/>
            <person name="Grant S.R."/>
            <person name="Jones C.D."/>
            <person name="Dangl J.L."/>
        </authorList>
    </citation>
    <scope>NUCLEOTIDE SEQUENCE [LARGE SCALE GENOMIC DNA]</scope>
    <source>
        <strain evidence="1 2">301020</strain>
    </source>
</reference>
<accession>A0A656GM45</accession>
<dbReference type="AlphaFoldDB" id="A0A656GM45"/>
<comment type="caution">
    <text evidence="1">The sequence shown here is derived from an EMBL/GenBank/DDBJ whole genome shotgun (WGS) entry which is preliminary data.</text>
</comment>
<organism evidence="1 2">
    <name type="scientific">Pseudomonas amygdali pv. mori str. 301020</name>
    <dbReference type="NCBI Taxonomy" id="629261"/>
    <lineage>
        <taxon>Bacteria</taxon>
        <taxon>Pseudomonadati</taxon>
        <taxon>Pseudomonadota</taxon>
        <taxon>Gammaproteobacteria</taxon>
        <taxon>Pseudomonadales</taxon>
        <taxon>Pseudomonadaceae</taxon>
        <taxon>Pseudomonas</taxon>
        <taxon>Pseudomonas amygdali</taxon>
    </lineage>
</organism>
<evidence type="ECO:0000313" key="2">
    <source>
        <dbReference type="Proteomes" id="UP000003465"/>
    </source>
</evidence>
<feature type="non-terminal residue" evidence="1">
    <location>
        <position position="1"/>
    </location>
</feature>
<proteinExistence type="predicted"/>
<name>A0A656GM45_PSEA0</name>
<sequence length="36" mass="4192">DANWSWRACFEQDEKRLILDLAFDHAVFLDGPLAPM</sequence>
<dbReference type="Proteomes" id="UP000003465">
    <property type="component" value="Unassembled WGS sequence"/>
</dbReference>
<feature type="non-terminal residue" evidence="1">
    <location>
        <position position="36"/>
    </location>
</feature>
<dbReference type="EMBL" id="AEAG01003038">
    <property type="protein sequence ID" value="EGH26912.1"/>
    <property type="molecule type" value="Genomic_DNA"/>
</dbReference>
<protein>
    <submittedName>
        <fullName evidence="1">Uncharacterized protein</fullName>
    </submittedName>
</protein>